<evidence type="ECO:0000256" key="7">
    <source>
        <dbReference type="SAM" id="Phobius"/>
    </source>
</evidence>
<feature type="transmembrane region" description="Helical" evidence="7">
    <location>
        <begin position="316"/>
        <end position="336"/>
    </location>
</feature>
<feature type="transmembrane region" description="Helical" evidence="7">
    <location>
        <begin position="357"/>
        <end position="383"/>
    </location>
</feature>
<gene>
    <name evidence="9" type="ORF">OEZ85_006011</name>
</gene>
<evidence type="ECO:0000256" key="2">
    <source>
        <dbReference type="ARBA" id="ARBA00022448"/>
    </source>
</evidence>
<keyword evidence="5 7" id="KW-1133">Transmembrane helix</keyword>
<dbReference type="Pfam" id="PF01490">
    <property type="entry name" value="Aa_trans"/>
    <property type="match status" value="1"/>
</dbReference>
<evidence type="ECO:0000259" key="8">
    <source>
        <dbReference type="Pfam" id="PF01490"/>
    </source>
</evidence>
<dbReference type="InterPro" id="IPR013057">
    <property type="entry name" value="AA_transpt_TM"/>
</dbReference>
<evidence type="ECO:0000256" key="4">
    <source>
        <dbReference type="ARBA" id="ARBA00022970"/>
    </source>
</evidence>
<feature type="transmembrane region" description="Helical" evidence="7">
    <location>
        <begin position="60"/>
        <end position="80"/>
    </location>
</feature>
<feature type="transmembrane region" description="Helical" evidence="7">
    <location>
        <begin position="187"/>
        <end position="207"/>
    </location>
</feature>
<proteinExistence type="predicted"/>
<dbReference type="PANTHER" id="PTHR48017">
    <property type="entry name" value="OS05G0424000 PROTEIN-RELATED"/>
    <property type="match status" value="1"/>
</dbReference>
<feature type="transmembrane region" description="Helical" evidence="7">
    <location>
        <begin position="422"/>
        <end position="446"/>
    </location>
</feature>
<keyword evidence="4" id="KW-0029">Amino-acid transport</keyword>
<keyword evidence="2" id="KW-0813">Transport</keyword>
<keyword evidence="6 7" id="KW-0472">Membrane</keyword>
<evidence type="ECO:0000313" key="10">
    <source>
        <dbReference type="Proteomes" id="UP001244341"/>
    </source>
</evidence>
<comment type="subcellular location">
    <subcellularLocation>
        <location evidence="1">Membrane</location>
    </subcellularLocation>
</comment>
<feature type="transmembrane region" description="Helical" evidence="7">
    <location>
        <begin position="274"/>
        <end position="296"/>
    </location>
</feature>
<evidence type="ECO:0000256" key="6">
    <source>
        <dbReference type="ARBA" id="ARBA00023136"/>
    </source>
</evidence>
<organism evidence="9 10">
    <name type="scientific">Tetradesmus obliquus</name>
    <name type="common">Green alga</name>
    <name type="synonym">Acutodesmus obliquus</name>
    <dbReference type="NCBI Taxonomy" id="3088"/>
    <lineage>
        <taxon>Eukaryota</taxon>
        <taxon>Viridiplantae</taxon>
        <taxon>Chlorophyta</taxon>
        <taxon>core chlorophytes</taxon>
        <taxon>Chlorophyceae</taxon>
        <taxon>CS clade</taxon>
        <taxon>Sphaeropleales</taxon>
        <taxon>Scenedesmaceae</taxon>
        <taxon>Tetradesmus</taxon>
    </lineage>
</organism>
<feature type="domain" description="Amino acid transporter transmembrane" evidence="8">
    <location>
        <begin position="32"/>
        <end position="445"/>
    </location>
</feature>
<feature type="transmembrane region" description="Helical" evidence="7">
    <location>
        <begin position="389"/>
        <end position="410"/>
    </location>
</feature>
<evidence type="ECO:0000256" key="3">
    <source>
        <dbReference type="ARBA" id="ARBA00022692"/>
    </source>
</evidence>
<evidence type="ECO:0000256" key="1">
    <source>
        <dbReference type="ARBA" id="ARBA00004370"/>
    </source>
</evidence>
<dbReference type="Proteomes" id="UP001244341">
    <property type="component" value="Chromosome 11b"/>
</dbReference>
<sequence length="457" mass="49811">MAPAAVVDDGKVTIDNTDDTMVVGDARLKRHAGWSEVVYHSITGMLGAGVLGLPSVFSHLGWAGGIIMLVFSLWVSWYTYLLLARMHEVPDLDNKAGNGVRRLDRYDQLSCYVLGPRKGKLALLPFQLIVLIGVAITYTVVGGDSLRAFAHFITPNLAMGKWSFYIIFGAVQLMLSMLPTFNELSMVSLLGAVMSVAYCVIAIVMSARVHPAKGTVNYAPEAVERTPIERTMGIFNALTTVLFAYGGHNMALEIQATLPINEQHKSSVPRMERAVHITFVVTALAYLLVSIFGFYAFGTSVADNVLLTFSHGPTSWVVAMTDMFVVVHVLAAYQVYINPVFIMCEASLARRTRGGSVNVIVQTLLRMSLVVGVTVVAVLIPFFGSLMGLFGAIGITPTTFTLPPLLWLMLKQPAKWSFDWCQNWFLVIITGLMGVLGTIGALYGIINAASTYHLFAN</sequence>
<name>A0ABY8UIM3_TETOB</name>
<dbReference type="EMBL" id="CP126218">
    <property type="protein sequence ID" value="WIA20162.1"/>
    <property type="molecule type" value="Genomic_DNA"/>
</dbReference>
<feature type="transmembrane region" description="Helical" evidence="7">
    <location>
        <begin position="122"/>
        <end position="141"/>
    </location>
</feature>
<keyword evidence="10" id="KW-1185">Reference proteome</keyword>
<reference evidence="9 10" key="1">
    <citation type="submission" date="2023-05" db="EMBL/GenBank/DDBJ databases">
        <title>A 100% complete, gapless, phased diploid assembly of the Scenedesmus obliquus UTEX 3031 genome.</title>
        <authorList>
            <person name="Biondi T.C."/>
            <person name="Hanschen E.R."/>
            <person name="Kwon T."/>
            <person name="Eng W."/>
            <person name="Kruse C.P.S."/>
            <person name="Koehler S.I."/>
            <person name="Kunde Y."/>
            <person name="Gleasner C.D."/>
            <person name="You Mak K.T."/>
            <person name="Polle J."/>
            <person name="Hovde B.T."/>
            <person name="Starkenburg S.R."/>
        </authorList>
    </citation>
    <scope>NUCLEOTIDE SEQUENCE [LARGE SCALE GENOMIC DNA]</scope>
    <source>
        <strain evidence="9 10">DOE0152z</strain>
    </source>
</reference>
<feature type="transmembrane region" description="Helical" evidence="7">
    <location>
        <begin position="37"/>
        <end position="53"/>
    </location>
</feature>
<evidence type="ECO:0000313" key="9">
    <source>
        <dbReference type="EMBL" id="WIA20162.1"/>
    </source>
</evidence>
<protein>
    <recommendedName>
        <fullName evidence="8">Amino acid transporter transmembrane domain-containing protein</fullName>
    </recommendedName>
</protein>
<keyword evidence="3 7" id="KW-0812">Transmembrane</keyword>
<evidence type="ECO:0000256" key="5">
    <source>
        <dbReference type="ARBA" id="ARBA00022989"/>
    </source>
</evidence>
<accession>A0ABY8UIM3</accession>